<feature type="domain" description="Guanylate kinase-like" evidence="6">
    <location>
        <begin position="413"/>
        <end position="594"/>
    </location>
</feature>
<dbReference type="EMBL" id="OU015569">
    <property type="protein sequence ID" value="CAG5098916.1"/>
    <property type="molecule type" value="Genomic_DNA"/>
</dbReference>
<dbReference type="SMART" id="SM00072">
    <property type="entry name" value="GuKc"/>
    <property type="match status" value="1"/>
</dbReference>
<feature type="region of interest" description="Disordered" evidence="4">
    <location>
        <begin position="357"/>
        <end position="391"/>
    </location>
</feature>
<dbReference type="Pfam" id="PF00595">
    <property type="entry name" value="PDZ"/>
    <property type="match status" value="1"/>
</dbReference>
<keyword evidence="2 3" id="KW-0728">SH3 domain</keyword>
<organism evidence="8 9">
    <name type="scientific">Oikopleura dioica</name>
    <name type="common">Tunicate</name>
    <dbReference type="NCBI Taxonomy" id="34765"/>
    <lineage>
        <taxon>Eukaryota</taxon>
        <taxon>Metazoa</taxon>
        <taxon>Chordata</taxon>
        <taxon>Tunicata</taxon>
        <taxon>Appendicularia</taxon>
        <taxon>Copelata</taxon>
        <taxon>Oikopleuridae</taxon>
        <taxon>Oikopleura</taxon>
    </lineage>
</organism>
<dbReference type="InterPro" id="IPR008144">
    <property type="entry name" value="Guanylate_kin-like_dom"/>
</dbReference>
<dbReference type="Gene3D" id="2.30.30.40">
    <property type="entry name" value="SH3 Domains"/>
    <property type="match status" value="1"/>
</dbReference>
<dbReference type="PROSITE" id="PS50052">
    <property type="entry name" value="GUANYLATE_KINASE_2"/>
    <property type="match status" value="1"/>
</dbReference>
<evidence type="ECO:0000256" key="2">
    <source>
        <dbReference type="ARBA" id="ARBA00022443"/>
    </source>
</evidence>
<dbReference type="SUPFAM" id="SSF50156">
    <property type="entry name" value="PDZ domain-like"/>
    <property type="match status" value="1"/>
</dbReference>
<evidence type="ECO:0000259" key="5">
    <source>
        <dbReference type="PROSITE" id="PS50002"/>
    </source>
</evidence>
<dbReference type="InterPro" id="IPR008145">
    <property type="entry name" value="GK/Ca_channel_bsu"/>
</dbReference>
<dbReference type="PROSITE" id="PS00856">
    <property type="entry name" value="GUANYLATE_KINASE_1"/>
    <property type="match status" value="1"/>
</dbReference>
<evidence type="ECO:0000313" key="9">
    <source>
        <dbReference type="Proteomes" id="UP001158576"/>
    </source>
</evidence>
<feature type="domain" description="SH3" evidence="5">
    <location>
        <begin position="278"/>
        <end position="350"/>
    </location>
</feature>
<comment type="similarity">
    <text evidence="1">Belongs to the MAGUK family.</text>
</comment>
<dbReference type="SUPFAM" id="SSF52540">
    <property type="entry name" value="P-loop containing nucleoside triphosphate hydrolases"/>
    <property type="match status" value="1"/>
</dbReference>
<dbReference type="PROSITE" id="PS50106">
    <property type="entry name" value="PDZ"/>
    <property type="match status" value="1"/>
</dbReference>
<feature type="domain" description="PDZ" evidence="7">
    <location>
        <begin position="190"/>
        <end position="269"/>
    </location>
</feature>
<dbReference type="PANTHER" id="PTHR23122">
    <property type="entry name" value="MEMBRANE-ASSOCIATED GUANYLATE KINASE MAGUK"/>
    <property type="match status" value="1"/>
</dbReference>
<dbReference type="SUPFAM" id="SSF50044">
    <property type="entry name" value="SH3-domain"/>
    <property type="match status" value="1"/>
</dbReference>
<name>A0ABN7SGT6_OIKDI</name>
<dbReference type="InterPro" id="IPR035601">
    <property type="entry name" value="MPP5_SH3"/>
</dbReference>
<protein>
    <submittedName>
        <fullName evidence="8">Oidioi.mRNA.OKI2018_I69.XSR.g16087.t1.cds</fullName>
    </submittedName>
</protein>
<dbReference type="InterPro" id="IPR001478">
    <property type="entry name" value="PDZ"/>
</dbReference>
<proteinExistence type="inferred from homology"/>
<feature type="compositionally biased region" description="Basic and acidic residues" evidence="4">
    <location>
        <begin position="48"/>
        <end position="62"/>
    </location>
</feature>
<dbReference type="InterPro" id="IPR020590">
    <property type="entry name" value="Guanylate_kinase_CS"/>
</dbReference>
<dbReference type="PROSITE" id="PS50002">
    <property type="entry name" value="SH3"/>
    <property type="match status" value="1"/>
</dbReference>
<dbReference type="Gene3D" id="2.30.42.10">
    <property type="match status" value="1"/>
</dbReference>
<gene>
    <name evidence="8" type="ORF">OKIOD_LOCUS7645</name>
</gene>
<dbReference type="Proteomes" id="UP001158576">
    <property type="component" value="Chromosome XSR"/>
</dbReference>
<reference evidence="8 9" key="1">
    <citation type="submission" date="2021-04" db="EMBL/GenBank/DDBJ databases">
        <authorList>
            <person name="Bliznina A."/>
        </authorList>
    </citation>
    <scope>NUCLEOTIDE SEQUENCE [LARGE SCALE GENOMIC DNA]</scope>
</reference>
<feature type="compositionally biased region" description="Basic residues" evidence="4">
    <location>
        <begin position="370"/>
        <end position="387"/>
    </location>
</feature>
<dbReference type="InterPro" id="IPR001452">
    <property type="entry name" value="SH3_domain"/>
</dbReference>
<evidence type="ECO:0000259" key="6">
    <source>
        <dbReference type="PROSITE" id="PS50052"/>
    </source>
</evidence>
<evidence type="ECO:0000256" key="1">
    <source>
        <dbReference type="ARBA" id="ARBA00007014"/>
    </source>
</evidence>
<dbReference type="SMART" id="SM00326">
    <property type="entry name" value="SH3"/>
    <property type="match status" value="1"/>
</dbReference>
<evidence type="ECO:0000259" key="7">
    <source>
        <dbReference type="PROSITE" id="PS50106"/>
    </source>
</evidence>
<evidence type="ECO:0000256" key="4">
    <source>
        <dbReference type="SAM" id="MobiDB-lite"/>
    </source>
</evidence>
<dbReference type="CDD" id="cd00071">
    <property type="entry name" value="GMPK"/>
    <property type="match status" value="1"/>
</dbReference>
<dbReference type="Gene3D" id="3.40.50.300">
    <property type="entry name" value="P-loop containing nucleotide triphosphate hydrolases"/>
    <property type="match status" value="1"/>
</dbReference>
<accession>A0ABN7SGT6</accession>
<dbReference type="CDD" id="cd12036">
    <property type="entry name" value="SH3_MPP5"/>
    <property type="match status" value="1"/>
</dbReference>
<dbReference type="InterPro" id="IPR036034">
    <property type="entry name" value="PDZ_sf"/>
</dbReference>
<sequence>MMEMEAQPQPVPNGNPYEEFRRIESSRASQRKRRNDEKRNAELASQDDVYRLADRPPLRGEDNPGFESEESLDDLLDDLSQMNPNLIQDLDVVRSFLHSHEVKQAQNLMKSLREEFPEERSLDDPALLSEALNKSQSVNAGELALCLNCEQLREVSGIDDDTIDDLEMEDEALMLAKNFVGADMSDLLKAVTIDKTKSVLGATVKNVDASVVISRIVAGGAVQRDGRLQEGDEIININLQTVKGKSVDEVCQIMEQLTGHVTFVVIASGKTNERNVENDITHVRTLFSYNPESDEYIPCKELGLFFSKGQILKIHKGDDENWWQAYKEGENDMSNLAGLVPSFEFETRRREMNKEYERELEKENEPVLCGKKKNKKAKKSKKNKKKNKKDEVQEEIIHPYEYVKLHQQPPDRRRPIVLIGPRNVGRYELRDKLTNDKYEEFCVPIAHTSRPKKDGETNGQDYMFVSKDAFEQYKKKGNFVEDGEYQKNLYGTSIDSIQQVIERGKTAICVMNPPSIKIMRDKMLKPYVIFIKPPNREQILVNQRINGKQLDEETIASMIDQARVIEQDYGHLFDEIIINHNTDDTYEDLRNIIKKLETTPQWVPVSWLDIKY</sequence>
<evidence type="ECO:0000313" key="8">
    <source>
        <dbReference type="EMBL" id="CAG5098916.1"/>
    </source>
</evidence>
<dbReference type="InterPro" id="IPR027417">
    <property type="entry name" value="P-loop_NTPase"/>
</dbReference>
<dbReference type="InterPro" id="IPR036028">
    <property type="entry name" value="SH3-like_dom_sf"/>
</dbReference>
<dbReference type="Pfam" id="PF00625">
    <property type="entry name" value="Guanylate_kin"/>
    <property type="match status" value="1"/>
</dbReference>
<dbReference type="Pfam" id="PF07653">
    <property type="entry name" value="SH3_2"/>
    <property type="match status" value="1"/>
</dbReference>
<feature type="region of interest" description="Disordered" evidence="4">
    <location>
        <begin position="1"/>
        <end position="70"/>
    </location>
</feature>
<evidence type="ECO:0000256" key="3">
    <source>
        <dbReference type="PROSITE-ProRule" id="PRU00192"/>
    </source>
</evidence>
<dbReference type="SMART" id="SM00228">
    <property type="entry name" value="PDZ"/>
    <property type="match status" value="1"/>
</dbReference>
<dbReference type="InterPro" id="IPR050716">
    <property type="entry name" value="MAGUK"/>
</dbReference>
<keyword evidence="9" id="KW-1185">Reference proteome</keyword>